<evidence type="ECO:0000256" key="11">
    <source>
        <dbReference type="ARBA" id="ARBA00022801"/>
    </source>
</evidence>
<dbReference type="GO" id="GO:0008270">
    <property type="term" value="F:zinc ion binding"/>
    <property type="evidence" value="ECO:0007669"/>
    <property type="project" value="UniProtKB-UniRule"/>
</dbReference>
<evidence type="ECO:0000256" key="10">
    <source>
        <dbReference type="ARBA" id="ARBA00022782"/>
    </source>
</evidence>
<keyword evidence="10" id="KW-0221">Differentiation</keyword>
<evidence type="ECO:0000256" key="17">
    <source>
        <dbReference type="ARBA" id="ARBA00023180"/>
    </source>
</evidence>
<feature type="compositionally biased region" description="Pro residues" evidence="24">
    <location>
        <begin position="43"/>
        <end position="62"/>
    </location>
</feature>
<dbReference type="Gene3D" id="2.60.40.1910">
    <property type="match status" value="1"/>
</dbReference>
<protein>
    <recommendedName>
        <fullName evidence="22">Aminopeptidase</fullName>
        <ecNumber evidence="22">3.4.11.-</ecNumber>
    </recommendedName>
</protein>
<dbReference type="SUPFAM" id="SSF55486">
    <property type="entry name" value="Metalloproteases ('zincins'), catalytic domain"/>
    <property type="match status" value="1"/>
</dbReference>
<dbReference type="Proteomes" id="UP000515152">
    <property type="component" value="Chromosome 3"/>
</dbReference>
<dbReference type="GO" id="GO:0005737">
    <property type="term" value="C:cytoplasm"/>
    <property type="evidence" value="ECO:0007669"/>
    <property type="project" value="TreeGrafter"/>
</dbReference>
<keyword evidence="13" id="KW-0735">Signal-anchor</keyword>
<comment type="subunit">
    <text evidence="18">Homodimer. Interacts with SLC6A19.</text>
</comment>
<keyword evidence="6" id="KW-0037">Angiogenesis</keyword>
<dbReference type="Gene3D" id="1.10.390.10">
    <property type="entry name" value="Neutral Protease Domain 2"/>
    <property type="match status" value="1"/>
</dbReference>
<dbReference type="GO" id="GO:0030154">
    <property type="term" value="P:cell differentiation"/>
    <property type="evidence" value="ECO:0007669"/>
    <property type="project" value="UniProtKB-KW"/>
</dbReference>
<dbReference type="Gene3D" id="2.60.40.1730">
    <property type="entry name" value="tricorn interacting facor f3 domain"/>
    <property type="match status" value="1"/>
</dbReference>
<evidence type="ECO:0000256" key="22">
    <source>
        <dbReference type="RuleBase" id="RU364040"/>
    </source>
</evidence>
<dbReference type="EC" id="3.4.11.-" evidence="22"/>
<evidence type="ECO:0000256" key="8">
    <source>
        <dbReference type="ARBA" id="ARBA00022692"/>
    </source>
</evidence>
<dbReference type="InterPro" id="IPR034016">
    <property type="entry name" value="M1_APN-typ"/>
</dbReference>
<dbReference type="OrthoDB" id="510539at2759"/>
<feature type="region of interest" description="Disordered" evidence="24">
    <location>
        <begin position="42"/>
        <end position="63"/>
    </location>
</feature>
<keyword evidence="17" id="KW-0325">Glycoprotein</keyword>
<evidence type="ECO:0000256" key="5">
    <source>
        <dbReference type="ARBA" id="ARBA00022641"/>
    </source>
</evidence>
<feature type="coiled-coil region" evidence="23">
    <location>
        <begin position="907"/>
        <end position="938"/>
    </location>
</feature>
<evidence type="ECO:0000256" key="6">
    <source>
        <dbReference type="ARBA" id="ARBA00022657"/>
    </source>
</evidence>
<dbReference type="KEGG" id="char:105904474"/>
<keyword evidence="23" id="KW-0175">Coiled coil</keyword>
<comment type="cofactor">
    <cofactor evidence="20 22">
        <name>Zn(2+)</name>
        <dbReference type="ChEBI" id="CHEBI:29105"/>
    </cofactor>
    <text evidence="20 22">Binds 1 zinc ion per subunit.</text>
</comment>
<accession>A0A6P8EVI1</accession>
<keyword evidence="15 22" id="KW-0482">Metalloprotease</keyword>
<feature type="binding site" evidence="20">
    <location>
        <position position="387"/>
    </location>
    <ligand>
        <name>Zn(2+)</name>
        <dbReference type="ChEBI" id="CHEBI:29105"/>
        <note>catalytic</note>
    </ligand>
</feature>
<dbReference type="RefSeq" id="XP_031420268.1">
    <property type="nucleotide sequence ID" value="XM_031564408.2"/>
</dbReference>
<feature type="domain" description="ERAP1-like C-terminal" evidence="26">
    <location>
        <begin position="605"/>
        <end position="929"/>
    </location>
</feature>
<feature type="site" description="Transition state stabilizer" evidence="21">
    <location>
        <position position="472"/>
    </location>
</feature>
<feature type="binding site" evidence="20">
    <location>
        <position position="383"/>
    </location>
    <ligand>
        <name>Zn(2+)</name>
        <dbReference type="ChEBI" id="CHEBI:29105"/>
        <note>catalytic</note>
    </ligand>
</feature>
<evidence type="ECO:0000256" key="15">
    <source>
        <dbReference type="ARBA" id="ARBA00023049"/>
    </source>
</evidence>
<dbReference type="InterPro" id="IPR042097">
    <property type="entry name" value="Aminopeptidase_N-like_N_sf"/>
</dbReference>
<dbReference type="GO" id="GO:0005886">
    <property type="term" value="C:plasma membrane"/>
    <property type="evidence" value="ECO:0007669"/>
    <property type="project" value="TreeGrafter"/>
</dbReference>
<keyword evidence="9 20" id="KW-0479">Metal-binding</keyword>
<keyword evidence="4 22" id="KW-0031">Aminopeptidase</keyword>
<feature type="active site" description="Proton acceptor" evidence="19">
    <location>
        <position position="384"/>
    </location>
</feature>
<dbReference type="GeneID" id="105904474"/>
<keyword evidence="7 22" id="KW-0645">Protease</keyword>
<dbReference type="FunFam" id="1.25.50.20:FF:000012">
    <property type="entry name" value="Aminopeptidase N"/>
    <property type="match status" value="1"/>
</dbReference>
<dbReference type="InterPro" id="IPR027268">
    <property type="entry name" value="Peptidase_M4/M1_CTD_sf"/>
</dbReference>
<keyword evidence="28" id="KW-1185">Reference proteome</keyword>
<dbReference type="Pfam" id="PF01433">
    <property type="entry name" value="Peptidase_M1"/>
    <property type="match status" value="1"/>
</dbReference>
<sequence>MAKEFCISKALAVGTVVMTMSAVGGIITMAIIYQIQIAENEPTRPPTTLPTTPIPTGPPPDLRLPRNLVPESYTIFLRPHLYTEVTNETNQTFVFTGNSTVTFLCLKKAGSIFLHSKDLDVKNPVLMRLDKSAILKVKLNFNYSTVNETNFLEVQLDDGKSLEPNGTYSLFTEFEGKLLNDLAGFYTSQYEVEKDNETRYLAATQMQATDARKVFPCFDEPDMKAVFRLTLIHREGTQALANWPPEASSGTGIVIDGERWIMTEFKPTKNMSTYLLAFAVSDFKPKLKPGLERDIKVWARPEAIDAGHADYALSITQNILEFYEREFEVAYPVGKLDQIALPDHAAGAMENWGLITYRESALLFVDGVSSSMNKEYIATAIAHELAHQWFGNLVTMKWWNELWLNEGFATFMSYQGVKDAEPTWDTEDLFVVNEVQNAFQVDALASSHPLSSSEEEIQTLTEINELFDSITYSKGAAVLRMLSQHIGQTDFKNGIKMYLKALQYTNADQNDLWTHLQQVVDKDSNGIKEFMSSWTKKAGYPVVMINTTNGEISQEQFLLNGTWNQEVIWHVPISAMAGDNPNLLKGFLLKTAGPVVKTEMKSKEWILVNYNCTGYYRVNYNLENWQRLIKQLETDHHAIPPISRGQLIDDAFNLARGKYVDVTLALDTTKYLGNETQYIPWEAALKNMEYFILMFDRSEVYGPMQAYLEKQITPLYKHFENNTMNSTEPESHTAQYAQLEAVSMACEVGFKDCIDMAKWKFEQWRKTGTNSIRPNLKSSIYCHAIAAGGVEEWEFAWEKYLNSTIATERDKLRYGLSCTNHIWLLNRYLQYTLDYTKIRRMDTVSTINYIASNVAGQALAWDFVRAQWKYFSVEYGEEIMFLGSLIDGITERFSTEYELQQLKQFQRDHTEDSLNSASRALEQAIERTEANIKWVEENKATVLDWFRRESKRP</sequence>
<organism evidence="28 29">
    <name type="scientific">Clupea harengus</name>
    <name type="common">Atlantic herring</name>
    <dbReference type="NCBI Taxonomy" id="7950"/>
    <lineage>
        <taxon>Eukaryota</taxon>
        <taxon>Metazoa</taxon>
        <taxon>Chordata</taxon>
        <taxon>Craniata</taxon>
        <taxon>Vertebrata</taxon>
        <taxon>Euteleostomi</taxon>
        <taxon>Actinopterygii</taxon>
        <taxon>Neopterygii</taxon>
        <taxon>Teleostei</taxon>
        <taxon>Clupei</taxon>
        <taxon>Clupeiformes</taxon>
        <taxon>Clupeoidei</taxon>
        <taxon>Clupeidae</taxon>
        <taxon>Clupea</taxon>
    </lineage>
</organism>
<evidence type="ECO:0000313" key="28">
    <source>
        <dbReference type="Proteomes" id="UP000515152"/>
    </source>
</evidence>
<evidence type="ECO:0000256" key="16">
    <source>
        <dbReference type="ARBA" id="ARBA00023136"/>
    </source>
</evidence>
<keyword evidence="11 22" id="KW-0378">Hydrolase</keyword>
<dbReference type="PANTHER" id="PTHR11533">
    <property type="entry name" value="PROTEASE M1 ZINC METALLOPROTEASE"/>
    <property type="match status" value="1"/>
</dbReference>
<dbReference type="SUPFAM" id="SSF63737">
    <property type="entry name" value="Leukotriene A4 hydrolase N-terminal domain"/>
    <property type="match status" value="1"/>
</dbReference>
<evidence type="ECO:0000256" key="12">
    <source>
        <dbReference type="ARBA" id="ARBA00022833"/>
    </source>
</evidence>
<dbReference type="InterPro" id="IPR024571">
    <property type="entry name" value="ERAP1-like_C_dom"/>
</dbReference>
<evidence type="ECO:0000256" key="7">
    <source>
        <dbReference type="ARBA" id="ARBA00022670"/>
    </source>
</evidence>
<dbReference type="CTD" id="558452"/>
<dbReference type="FunFam" id="2.60.40.1730:FF:000012">
    <property type="entry name" value="Aminopeptidase N"/>
    <property type="match status" value="1"/>
</dbReference>
<feature type="transmembrane region" description="Helical" evidence="22">
    <location>
        <begin position="12"/>
        <end position="35"/>
    </location>
</feature>
<evidence type="ECO:0000256" key="19">
    <source>
        <dbReference type="PIRSR" id="PIRSR634016-1"/>
    </source>
</evidence>
<feature type="binding site" evidence="20">
    <location>
        <position position="406"/>
    </location>
    <ligand>
        <name>Zn(2+)</name>
        <dbReference type="ChEBI" id="CHEBI:29105"/>
        <note>catalytic</note>
    </ligand>
</feature>
<evidence type="ECO:0000256" key="3">
    <source>
        <dbReference type="ARBA" id="ARBA00010136"/>
    </source>
</evidence>
<dbReference type="GO" id="GO:0006508">
    <property type="term" value="P:proteolysis"/>
    <property type="evidence" value="ECO:0007669"/>
    <property type="project" value="UniProtKB-KW"/>
</dbReference>
<evidence type="ECO:0000256" key="24">
    <source>
        <dbReference type="SAM" id="MobiDB-lite"/>
    </source>
</evidence>
<keyword evidence="16 22" id="KW-0472">Membrane</keyword>
<evidence type="ECO:0000313" key="29">
    <source>
        <dbReference type="RefSeq" id="XP_031420268.1"/>
    </source>
</evidence>
<dbReference type="InterPro" id="IPR050344">
    <property type="entry name" value="Peptidase_M1_aminopeptidases"/>
</dbReference>
<comment type="similarity">
    <text evidence="3 22">Belongs to the peptidase M1 family.</text>
</comment>
<evidence type="ECO:0000256" key="4">
    <source>
        <dbReference type="ARBA" id="ARBA00022438"/>
    </source>
</evidence>
<feature type="domain" description="Aminopeptidase N-like N-terminal" evidence="27">
    <location>
        <begin position="69"/>
        <end position="275"/>
    </location>
</feature>
<evidence type="ECO:0000259" key="25">
    <source>
        <dbReference type="Pfam" id="PF01433"/>
    </source>
</evidence>
<keyword evidence="12 20" id="KW-0862">Zinc</keyword>
<dbReference type="GO" id="GO:0005615">
    <property type="term" value="C:extracellular space"/>
    <property type="evidence" value="ECO:0007669"/>
    <property type="project" value="TreeGrafter"/>
</dbReference>
<dbReference type="PRINTS" id="PR00756">
    <property type="entry name" value="ALADIPTASE"/>
</dbReference>
<evidence type="ECO:0000256" key="23">
    <source>
        <dbReference type="SAM" id="Coils"/>
    </source>
</evidence>
<keyword evidence="5" id="KW-0765">Sulfation</keyword>
<evidence type="ECO:0000256" key="9">
    <source>
        <dbReference type="ARBA" id="ARBA00022723"/>
    </source>
</evidence>
<comment type="catalytic activity">
    <reaction evidence="1">
        <text>Release of an N-terminal amino acid, Xaa-|-Yaa- from a peptide, amide or arylamide. Xaa is preferably Ala, but may be most amino acids including Pro (slow action). When a terminal hydrophobic residue is followed by a prolyl residue, the two may be released as an intact Xaa-Pro dipeptide.</text>
        <dbReference type="EC" id="3.4.11.2"/>
    </reaction>
</comment>
<dbReference type="PANTHER" id="PTHR11533:SF259">
    <property type="entry name" value="AMINOPEPTIDASE"/>
    <property type="match status" value="1"/>
</dbReference>
<keyword evidence="8 22" id="KW-0812">Transmembrane</keyword>
<evidence type="ECO:0000256" key="14">
    <source>
        <dbReference type="ARBA" id="ARBA00022989"/>
    </source>
</evidence>
<evidence type="ECO:0000259" key="27">
    <source>
        <dbReference type="Pfam" id="PF17900"/>
    </source>
</evidence>
<proteinExistence type="inferred from homology"/>
<evidence type="ECO:0000256" key="18">
    <source>
        <dbReference type="ARBA" id="ARBA00047171"/>
    </source>
</evidence>
<dbReference type="GO" id="GO:0016285">
    <property type="term" value="F:alanyl aminopeptidase activity"/>
    <property type="evidence" value="ECO:0007669"/>
    <property type="project" value="UniProtKB-EC"/>
</dbReference>
<dbReference type="Pfam" id="PF17900">
    <property type="entry name" value="Peptidase_M1_N"/>
    <property type="match status" value="1"/>
</dbReference>
<dbReference type="FunFam" id="1.10.390.10:FF:000016">
    <property type="entry name" value="Glutamyl aminopeptidase"/>
    <property type="match status" value="1"/>
</dbReference>
<dbReference type="GO" id="GO:0042277">
    <property type="term" value="F:peptide binding"/>
    <property type="evidence" value="ECO:0007669"/>
    <property type="project" value="TreeGrafter"/>
</dbReference>
<evidence type="ECO:0000256" key="1">
    <source>
        <dbReference type="ARBA" id="ARBA00000098"/>
    </source>
</evidence>
<dbReference type="InterPro" id="IPR014782">
    <property type="entry name" value="Peptidase_M1_dom"/>
</dbReference>
<evidence type="ECO:0000259" key="26">
    <source>
        <dbReference type="Pfam" id="PF11838"/>
    </source>
</evidence>
<dbReference type="GO" id="GO:0043171">
    <property type="term" value="P:peptide catabolic process"/>
    <property type="evidence" value="ECO:0007669"/>
    <property type="project" value="TreeGrafter"/>
</dbReference>
<keyword evidence="14 22" id="KW-1133">Transmembrane helix</keyword>
<dbReference type="InterPro" id="IPR045357">
    <property type="entry name" value="Aminopeptidase_N-like_N"/>
</dbReference>
<dbReference type="GO" id="GO:0070006">
    <property type="term" value="F:metalloaminopeptidase activity"/>
    <property type="evidence" value="ECO:0007669"/>
    <property type="project" value="TreeGrafter"/>
</dbReference>
<evidence type="ECO:0000256" key="20">
    <source>
        <dbReference type="PIRSR" id="PIRSR634016-3"/>
    </source>
</evidence>
<comment type="subcellular location">
    <subcellularLocation>
        <location evidence="2">Membrane</location>
        <topology evidence="2">Single-pass type II membrane protein</topology>
    </subcellularLocation>
</comment>
<dbReference type="Pfam" id="PF11838">
    <property type="entry name" value="ERAP1_C"/>
    <property type="match status" value="1"/>
</dbReference>
<dbReference type="GO" id="GO:0001525">
    <property type="term" value="P:angiogenesis"/>
    <property type="evidence" value="ECO:0007669"/>
    <property type="project" value="UniProtKB-KW"/>
</dbReference>
<gene>
    <name evidence="29" type="primary">anpepa</name>
</gene>
<feature type="domain" description="Peptidase M1 membrane alanine aminopeptidase" evidence="25">
    <location>
        <begin position="311"/>
        <end position="534"/>
    </location>
</feature>
<dbReference type="AlphaFoldDB" id="A0A6P8EVI1"/>
<reference evidence="29" key="1">
    <citation type="submission" date="2025-08" db="UniProtKB">
        <authorList>
            <consortium name="RefSeq"/>
        </authorList>
    </citation>
    <scope>IDENTIFICATION</scope>
</reference>
<evidence type="ECO:0000256" key="13">
    <source>
        <dbReference type="ARBA" id="ARBA00022968"/>
    </source>
</evidence>
<evidence type="ECO:0000256" key="21">
    <source>
        <dbReference type="PIRSR" id="PIRSR634016-4"/>
    </source>
</evidence>
<dbReference type="Gene3D" id="1.25.50.20">
    <property type="match status" value="1"/>
</dbReference>
<dbReference type="CDD" id="cd09601">
    <property type="entry name" value="M1_APN-Q_like"/>
    <property type="match status" value="1"/>
</dbReference>
<evidence type="ECO:0000256" key="2">
    <source>
        <dbReference type="ARBA" id="ARBA00004606"/>
    </source>
</evidence>
<name>A0A6P8EVI1_CLUHA</name>
<dbReference type="InterPro" id="IPR001930">
    <property type="entry name" value="Peptidase_M1"/>
</dbReference>